<reference evidence="3 4" key="1">
    <citation type="journal article" date="2013" name="Int. J. Syst. Evol. Microbiol.">
        <title>Ilumatobacter nonamiense sp. nov. and Ilumatobacter coccineum sp. nov., isolated from seashore sand.</title>
        <authorList>
            <person name="Matsumoto A."/>
            <person name="Kasai H."/>
            <person name="Matsuo Y."/>
            <person name="Shizuri Y."/>
            <person name="Ichikawa N."/>
            <person name="Fujita N."/>
            <person name="Omura S."/>
            <person name="Takahashi Y."/>
        </authorList>
    </citation>
    <scope>NUCLEOTIDE SEQUENCE [LARGE SCALE GENOMIC DNA]</scope>
    <source>
        <strain evidence="4">NBRC 103263 / KCTC 29153 / YM16-304</strain>
    </source>
</reference>
<dbReference type="InterPro" id="IPR002656">
    <property type="entry name" value="Acyl_transf_3_dom"/>
</dbReference>
<dbReference type="PANTHER" id="PTHR23028">
    <property type="entry name" value="ACETYLTRANSFERASE"/>
    <property type="match status" value="1"/>
</dbReference>
<evidence type="ECO:0000313" key="3">
    <source>
        <dbReference type="EMBL" id="BAN01264.1"/>
    </source>
</evidence>
<name>A0A6C7DY70_ILUCY</name>
<keyword evidence="1" id="KW-1133">Transmembrane helix</keyword>
<dbReference type="Pfam" id="PF01757">
    <property type="entry name" value="Acyl_transf_3"/>
    <property type="match status" value="1"/>
</dbReference>
<accession>A0A6C7DY70</accession>
<organism evidence="3 4">
    <name type="scientific">Ilumatobacter coccineus (strain NBRC 103263 / KCTC 29153 / YM16-304)</name>
    <dbReference type="NCBI Taxonomy" id="1313172"/>
    <lineage>
        <taxon>Bacteria</taxon>
        <taxon>Bacillati</taxon>
        <taxon>Actinomycetota</taxon>
        <taxon>Acidimicrobiia</taxon>
        <taxon>Acidimicrobiales</taxon>
        <taxon>Ilumatobacteraceae</taxon>
        <taxon>Ilumatobacter</taxon>
    </lineage>
</organism>
<feature type="domain" description="Acyltransferase 3" evidence="2">
    <location>
        <begin position="19"/>
        <end position="339"/>
    </location>
</feature>
<dbReference type="GO" id="GO:0009103">
    <property type="term" value="P:lipopolysaccharide biosynthetic process"/>
    <property type="evidence" value="ECO:0007669"/>
    <property type="project" value="TreeGrafter"/>
</dbReference>
<feature type="transmembrane region" description="Helical" evidence="1">
    <location>
        <begin position="301"/>
        <end position="318"/>
    </location>
</feature>
<dbReference type="GO" id="GO:0016020">
    <property type="term" value="C:membrane"/>
    <property type="evidence" value="ECO:0007669"/>
    <property type="project" value="TreeGrafter"/>
</dbReference>
<feature type="transmembrane region" description="Helical" evidence="1">
    <location>
        <begin position="177"/>
        <end position="196"/>
    </location>
</feature>
<feature type="transmembrane region" description="Helical" evidence="1">
    <location>
        <begin position="142"/>
        <end position="165"/>
    </location>
</feature>
<evidence type="ECO:0000259" key="2">
    <source>
        <dbReference type="Pfam" id="PF01757"/>
    </source>
</evidence>
<dbReference type="InterPro" id="IPR050879">
    <property type="entry name" value="Acyltransferase_3"/>
</dbReference>
<sequence length="373" mass="41746">MLFNPLRNDTPRVTARTIEFLNLLRGVAVLLVVYDHLGAIWPESNGRSWVANRVIRRWVSEPLGIIQDFGFFGVAVFFLISGFVITHVAQRETRLQFAVKRVLRIYPPLIVSILLIIAIAFIQGTQRLSIGEYAQTMTLANYFRVPTFVANAVAWTLVIEMLFYIGVFITLPLLKRWPLVANGCLLGACALIILTARSFGASYFLFAAAVAYVPYLLLGQLVYLRWTRRITTVDYAVFTLATYLVVVFGIRRIHTAFSPADNSYMISVGFAFALFVVALLFEESIRVPAAIARTSEISYSLYLVHGVIGFYVLDVLVGRVPFTAAIVVAFAVAYAVAWASHRFVELPSQRLARSLLARRTATDQSVHPARPRT</sequence>
<proteinExistence type="predicted"/>
<dbReference type="KEGG" id="aym:YM304_09500"/>
<dbReference type="AlphaFoldDB" id="A0A6C7DY70"/>
<feature type="transmembrane region" description="Helical" evidence="1">
    <location>
        <begin position="20"/>
        <end position="41"/>
    </location>
</feature>
<dbReference type="EMBL" id="AP012057">
    <property type="protein sequence ID" value="BAN01264.1"/>
    <property type="molecule type" value="Genomic_DNA"/>
</dbReference>
<feature type="transmembrane region" description="Helical" evidence="1">
    <location>
        <begin position="235"/>
        <end position="251"/>
    </location>
</feature>
<feature type="transmembrane region" description="Helical" evidence="1">
    <location>
        <begin position="102"/>
        <end position="122"/>
    </location>
</feature>
<gene>
    <name evidence="3" type="ORF">YM304_09500</name>
</gene>
<keyword evidence="1" id="KW-0812">Transmembrane</keyword>
<keyword evidence="1" id="KW-0472">Membrane</keyword>
<dbReference type="GO" id="GO:0016747">
    <property type="term" value="F:acyltransferase activity, transferring groups other than amino-acyl groups"/>
    <property type="evidence" value="ECO:0007669"/>
    <property type="project" value="InterPro"/>
</dbReference>
<dbReference type="RefSeq" id="WP_015440511.1">
    <property type="nucleotide sequence ID" value="NC_020520.1"/>
</dbReference>
<feature type="transmembrane region" description="Helical" evidence="1">
    <location>
        <begin position="202"/>
        <end position="223"/>
    </location>
</feature>
<dbReference type="Proteomes" id="UP000011863">
    <property type="component" value="Chromosome"/>
</dbReference>
<protein>
    <recommendedName>
        <fullName evidence="2">Acyltransferase 3 domain-containing protein</fullName>
    </recommendedName>
</protein>
<feature type="transmembrane region" description="Helical" evidence="1">
    <location>
        <begin position="69"/>
        <end position="90"/>
    </location>
</feature>
<keyword evidence="4" id="KW-1185">Reference proteome</keyword>
<dbReference type="PANTHER" id="PTHR23028:SF53">
    <property type="entry name" value="ACYL_TRANSF_3 DOMAIN-CONTAINING PROTEIN"/>
    <property type="match status" value="1"/>
</dbReference>
<feature type="transmembrane region" description="Helical" evidence="1">
    <location>
        <begin position="263"/>
        <end position="281"/>
    </location>
</feature>
<evidence type="ECO:0000256" key="1">
    <source>
        <dbReference type="SAM" id="Phobius"/>
    </source>
</evidence>
<dbReference type="OrthoDB" id="9807745at2"/>
<evidence type="ECO:0000313" key="4">
    <source>
        <dbReference type="Proteomes" id="UP000011863"/>
    </source>
</evidence>
<feature type="transmembrane region" description="Helical" evidence="1">
    <location>
        <begin position="324"/>
        <end position="344"/>
    </location>
</feature>